<dbReference type="EMBL" id="SSSN01000009">
    <property type="protein sequence ID" value="THG32584.1"/>
    <property type="molecule type" value="Genomic_DNA"/>
</dbReference>
<dbReference type="RefSeq" id="WP_136424886.1">
    <property type="nucleotide sequence ID" value="NZ_SSSN01000009.1"/>
</dbReference>
<proteinExistence type="predicted"/>
<keyword evidence="3" id="KW-1185">Reference proteome</keyword>
<feature type="transmembrane region" description="Helical" evidence="1">
    <location>
        <begin position="21"/>
        <end position="46"/>
    </location>
</feature>
<dbReference type="OrthoDB" id="5244396at2"/>
<organism evidence="2 3">
    <name type="scientific">Orlajensenia flava</name>
    <dbReference type="NCBI Taxonomy" id="2565934"/>
    <lineage>
        <taxon>Bacteria</taxon>
        <taxon>Bacillati</taxon>
        <taxon>Actinomycetota</taxon>
        <taxon>Actinomycetes</taxon>
        <taxon>Micrococcales</taxon>
        <taxon>Microbacteriaceae</taxon>
        <taxon>Orlajensenia</taxon>
    </lineage>
</organism>
<protein>
    <submittedName>
        <fullName evidence="2">ABC transporter permease</fullName>
    </submittedName>
</protein>
<dbReference type="AlphaFoldDB" id="A0A4S4FQG6"/>
<feature type="transmembrane region" description="Helical" evidence="1">
    <location>
        <begin position="252"/>
        <end position="272"/>
    </location>
</feature>
<evidence type="ECO:0000313" key="3">
    <source>
        <dbReference type="Proteomes" id="UP000307380"/>
    </source>
</evidence>
<reference evidence="2 3" key="1">
    <citation type="submission" date="2019-04" db="EMBL/GenBank/DDBJ databases">
        <authorList>
            <person name="Jiang L."/>
        </authorList>
    </citation>
    <scope>NUCLEOTIDE SEQUENCE [LARGE SCALE GENOMIC DNA]</scope>
    <source>
        <strain evidence="2 3">YIM 131861</strain>
    </source>
</reference>
<name>A0A4S4FQG6_9MICO</name>
<keyword evidence="1" id="KW-0812">Transmembrane</keyword>
<feature type="transmembrane region" description="Helical" evidence="1">
    <location>
        <begin position="123"/>
        <end position="152"/>
    </location>
</feature>
<dbReference type="Proteomes" id="UP000307380">
    <property type="component" value="Unassembled WGS sequence"/>
</dbReference>
<comment type="caution">
    <text evidence="2">The sequence shown here is derived from an EMBL/GenBank/DDBJ whole genome shotgun (WGS) entry which is preliminary data.</text>
</comment>
<feature type="transmembrane region" description="Helical" evidence="1">
    <location>
        <begin position="72"/>
        <end position="94"/>
    </location>
</feature>
<sequence>MSTLLRAIGSEFLKLLTTRMWWVLALVMTGYVAIAAGGLGAAFGYLSEHPDAARSNGPGAGGGVPTGSGLEVLIYGFATTVGYVFPVLLGALAATGEFRHATLTPTFLATPRRGLVLLAKVKVLVVFGAVFGVIAWAATIAAGAATLGAAGLPTGLDSSDTWALAGRGILAMALWASIGVGLGTLVTSQVATIVIVLAFTQFVEPLLRLAAGFIPATADIARFLPGAASDALVGASFFTINGSTQADALDWWAGGLVLLGYAVVLTVLGYLVSWRRDVS</sequence>
<keyword evidence="1" id="KW-1133">Transmembrane helix</keyword>
<evidence type="ECO:0000313" key="2">
    <source>
        <dbReference type="EMBL" id="THG32584.1"/>
    </source>
</evidence>
<evidence type="ECO:0000256" key="1">
    <source>
        <dbReference type="SAM" id="Phobius"/>
    </source>
</evidence>
<accession>A0A4S4FQG6</accession>
<feature type="transmembrane region" description="Helical" evidence="1">
    <location>
        <begin position="172"/>
        <end position="199"/>
    </location>
</feature>
<gene>
    <name evidence="2" type="ORF">E6C70_12600</name>
</gene>
<keyword evidence="1" id="KW-0472">Membrane</keyword>